<keyword evidence="2" id="KW-0378">Hydrolase</keyword>
<dbReference type="InParanoid" id="D6TWQ3"/>
<dbReference type="InterPro" id="IPR012341">
    <property type="entry name" value="6hp_glycosidase-like_sf"/>
</dbReference>
<protein>
    <submittedName>
        <fullName evidence="2">Glycoside hydrolase family 37</fullName>
    </submittedName>
</protein>
<dbReference type="Pfam" id="PF22422">
    <property type="entry name" value="MGH1-like_GH"/>
    <property type="match status" value="1"/>
</dbReference>
<dbReference type="Gene3D" id="1.50.10.10">
    <property type="match status" value="1"/>
</dbReference>
<dbReference type="EMBL" id="ADVG01000003">
    <property type="protein sequence ID" value="EFH84636.1"/>
    <property type="molecule type" value="Genomic_DNA"/>
</dbReference>
<dbReference type="InterPro" id="IPR008928">
    <property type="entry name" value="6-hairpin_glycosidase_sf"/>
</dbReference>
<dbReference type="SUPFAM" id="SSF48208">
    <property type="entry name" value="Six-hairpin glycosidases"/>
    <property type="match status" value="1"/>
</dbReference>
<dbReference type="GO" id="GO:0005975">
    <property type="term" value="P:carbohydrate metabolic process"/>
    <property type="evidence" value="ECO:0007669"/>
    <property type="project" value="InterPro"/>
</dbReference>
<evidence type="ECO:0000313" key="3">
    <source>
        <dbReference type="Proteomes" id="UP000004508"/>
    </source>
</evidence>
<dbReference type="InterPro" id="IPR054491">
    <property type="entry name" value="MGH1-like_GH"/>
</dbReference>
<comment type="caution">
    <text evidence="2">The sequence shown here is derived from an EMBL/GenBank/DDBJ whole genome shotgun (WGS) entry which is preliminary data.</text>
</comment>
<gene>
    <name evidence="2" type="ORF">Krac_5729</name>
</gene>
<feature type="domain" description="Mannosylglycerate hydrolase MGH1-like glycoside hydrolase" evidence="1">
    <location>
        <begin position="2"/>
        <end position="59"/>
    </location>
</feature>
<evidence type="ECO:0000313" key="2">
    <source>
        <dbReference type="EMBL" id="EFH84636.1"/>
    </source>
</evidence>
<dbReference type="OrthoDB" id="9781878at2"/>
<accession>D6TWQ3</accession>
<organism evidence="2 3">
    <name type="scientific">Ktedonobacter racemifer DSM 44963</name>
    <dbReference type="NCBI Taxonomy" id="485913"/>
    <lineage>
        <taxon>Bacteria</taxon>
        <taxon>Bacillati</taxon>
        <taxon>Chloroflexota</taxon>
        <taxon>Ktedonobacteria</taxon>
        <taxon>Ktedonobacterales</taxon>
        <taxon>Ktedonobacteraceae</taxon>
        <taxon>Ktedonobacter</taxon>
    </lineage>
</organism>
<proteinExistence type="predicted"/>
<dbReference type="Proteomes" id="UP000004508">
    <property type="component" value="Unassembled WGS sequence"/>
</dbReference>
<dbReference type="GO" id="GO:0016787">
    <property type="term" value="F:hydrolase activity"/>
    <property type="evidence" value="ECO:0007669"/>
    <property type="project" value="UniProtKB-KW"/>
</dbReference>
<reference evidence="2 3" key="1">
    <citation type="journal article" date="2011" name="Stand. Genomic Sci.">
        <title>Non-contiguous finished genome sequence and contextual data of the filamentous soil bacterium Ktedonobacter racemifer type strain (SOSP1-21).</title>
        <authorList>
            <person name="Chang Y.J."/>
            <person name="Land M."/>
            <person name="Hauser L."/>
            <person name="Chertkov O."/>
            <person name="Del Rio T.G."/>
            <person name="Nolan M."/>
            <person name="Copeland A."/>
            <person name="Tice H."/>
            <person name="Cheng J.F."/>
            <person name="Lucas S."/>
            <person name="Han C."/>
            <person name="Goodwin L."/>
            <person name="Pitluck S."/>
            <person name="Ivanova N."/>
            <person name="Ovchinikova G."/>
            <person name="Pati A."/>
            <person name="Chen A."/>
            <person name="Palaniappan K."/>
            <person name="Mavromatis K."/>
            <person name="Liolios K."/>
            <person name="Brettin T."/>
            <person name="Fiebig A."/>
            <person name="Rohde M."/>
            <person name="Abt B."/>
            <person name="Goker M."/>
            <person name="Detter J.C."/>
            <person name="Woyke T."/>
            <person name="Bristow J."/>
            <person name="Eisen J.A."/>
            <person name="Markowitz V."/>
            <person name="Hugenholtz P."/>
            <person name="Kyrpides N.C."/>
            <person name="Klenk H.P."/>
            <person name="Lapidus A."/>
        </authorList>
    </citation>
    <scope>NUCLEOTIDE SEQUENCE [LARGE SCALE GENOMIC DNA]</scope>
    <source>
        <strain evidence="3">DSM 44963</strain>
    </source>
</reference>
<dbReference type="STRING" id="485913.Krac_5729"/>
<dbReference type="AlphaFoldDB" id="D6TWQ3"/>
<name>D6TWQ3_KTERA</name>
<sequence length="76" mass="8816">MWPPVAYFMLEVLRAYGYESAYQEIAERLYTTMVRDGNLTECYNSQTGAGMGCRQQGWTAALVLHLNKHLRTNRRI</sequence>
<keyword evidence="3" id="KW-1185">Reference proteome</keyword>
<evidence type="ECO:0000259" key="1">
    <source>
        <dbReference type="Pfam" id="PF22422"/>
    </source>
</evidence>